<dbReference type="InterPro" id="IPR001680">
    <property type="entry name" value="WD40_rpt"/>
</dbReference>
<evidence type="ECO:0000313" key="9">
    <source>
        <dbReference type="Ensembl" id="ENSCCRP00020023910.1"/>
    </source>
</evidence>
<keyword evidence="8" id="KW-0472">Membrane</keyword>
<keyword evidence="3" id="KW-0677">Repeat</keyword>
<evidence type="ECO:0000313" key="10">
    <source>
        <dbReference type="Proteomes" id="UP000694701"/>
    </source>
</evidence>
<dbReference type="Gene3D" id="1.10.238.10">
    <property type="entry name" value="EF-hand"/>
    <property type="match status" value="1"/>
</dbReference>
<evidence type="ECO:0000256" key="4">
    <source>
        <dbReference type="ARBA" id="ARBA00023273"/>
    </source>
</evidence>
<feature type="repeat" description="WD" evidence="6">
    <location>
        <begin position="422"/>
        <end position="463"/>
    </location>
</feature>
<dbReference type="SMART" id="SM00320">
    <property type="entry name" value="WD40"/>
    <property type="match status" value="7"/>
</dbReference>
<dbReference type="InterPro" id="IPR011992">
    <property type="entry name" value="EF-hand-dom_pair"/>
</dbReference>
<evidence type="ECO:0000256" key="7">
    <source>
        <dbReference type="SAM" id="MobiDB-lite"/>
    </source>
</evidence>
<proteinExistence type="predicted"/>
<dbReference type="InterPro" id="IPR015943">
    <property type="entry name" value="WD40/YVTN_repeat-like_dom_sf"/>
</dbReference>
<dbReference type="PROSITE" id="PS50294">
    <property type="entry name" value="WD_REPEATS_REGION"/>
    <property type="match status" value="1"/>
</dbReference>
<dbReference type="PROSITE" id="PS50082">
    <property type="entry name" value="WD_REPEATS_2"/>
    <property type="match status" value="1"/>
</dbReference>
<dbReference type="PANTHER" id="PTHR13720:SF13">
    <property type="entry name" value="CILIA- AND FLAGELLA-ASSOCIATED PROTEIN 251"/>
    <property type="match status" value="1"/>
</dbReference>
<comment type="subcellular location">
    <subcellularLocation>
        <location evidence="1">Cell projection</location>
        <location evidence="1">Cilium</location>
    </subcellularLocation>
</comment>
<organism evidence="9 10">
    <name type="scientific">Cyprinus carpio</name>
    <name type="common">Common carp</name>
    <dbReference type="NCBI Taxonomy" id="7962"/>
    <lineage>
        <taxon>Eukaryota</taxon>
        <taxon>Metazoa</taxon>
        <taxon>Chordata</taxon>
        <taxon>Craniata</taxon>
        <taxon>Vertebrata</taxon>
        <taxon>Euteleostomi</taxon>
        <taxon>Actinopterygii</taxon>
        <taxon>Neopterygii</taxon>
        <taxon>Teleostei</taxon>
        <taxon>Ostariophysi</taxon>
        <taxon>Cypriniformes</taxon>
        <taxon>Cyprinidae</taxon>
        <taxon>Cyprininae</taxon>
        <taxon>Cyprinus</taxon>
    </lineage>
</organism>
<dbReference type="InterPro" id="IPR011047">
    <property type="entry name" value="Quinoprotein_ADH-like_sf"/>
</dbReference>
<reference evidence="9" key="1">
    <citation type="submission" date="2025-08" db="UniProtKB">
        <authorList>
            <consortium name="Ensembl"/>
        </authorList>
    </citation>
    <scope>IDENTIFICATION</scope>
</reference>
<dbReference type="PANTHER" id="PTHR13720">
    <property type="entry name" value="WD-40 REPEAT PROTEIN"/>
    <property type="match status" value="1"/>
</dbReference>
<dbReference type="SUPFAM" id="SSF47473">
    <property type="entry name" value="EF-hand"/>
    <property type="match status" value="1"/>
</dbReference>
<dbReference type="Ensembl" id="ENSCCRT00020026213.1">
    <property type="protein sequence ID" value="ENSCCRP00020023910.1"/>
    <property type="gene ID" value="ENSCCRG00020011063.1"/>
</dbReference>
<dbReference type="Pfam" id="PF00400">
    <property type="entry name" value="WD40"/>
    <property type="match status" value="4"/>
</dbReference>
<dbReference type="SUPFAM" id="SSF50998">
    <property type="entry name" value="Quinoprotein alcohol dehydrogenase-like"/>
    <property type="match status" value="1"/>
</dbReference>
<feature type="region of interest" description="Disordered" evidence="7">
    <location>
        <begin position="1"/>
        <end position="42"/>
    </location>
</feature>
<feature type="transmembrane region" description="Helical" evidence="8">
    <location>
        <begin position="90"/>
        <end position="110"/>
    </location>
</feature>
<feature type="compositionally biased region" description="Acidic residues" evidence="7">
    <location>
        <begin position="17"/>
        <end position="42"/>
    </location>
</feature>
<protein>
    <recommendedName>
        <fullName evidence="5">Cilia- and flagella-associated protein 251</fullName>
    </recommendedName>
</protein>
<dbReference type="GO" id="GO:0036126">
    <property type="term" value="C:sperm flagellum"/>
    <property type="evidence" value="ECO:0007669"/>
    <property type="project" value="TreeGrafter"/>
</dbReference>
<feature type="compositionally biased region" description="Polar residues" evidence="7">
    <location>
        <begin position="1"/>
        <end position="11"/>
    </location>
</feature>
<dbReference type="AlphaFoldDB" id="A0A8C2H789"/>
<dbReference type="SUPFAM" id="SSF101908">
    <property type="entry name" value="Putative isomerase YbhE"/>
    <property type="match status" value="1"/>
</dbReference>
<evidence type="ECO:0000256" key="5">
    <source>
        <dbReference type="ARBA" id="ARBA00040994"/>
    </source>
</evidence>
<keyword evidence="2 6" id="KW-0853">WD repeat</keyword>
<accession>A0A8C2H789</accession>
<evidence type="ECO:0000256" key="2">
    <source>
        <dbReference type="ARBA" id="ARBA00022574"/>
    </source>
</evidence>
<dbReference type="Gene3D" id="2.130.10.10">
    <property type="entry name" value="YVTN repeat-like/Quinoprotein amine dehydrogenase"/>
    <property type="match status" value="2"/>
</dbReference>
<sequence length="988" mass="111256">MSTTNATSTASDRIDAETEDAGEQINTEDDQTEKEVLDDDEEGRSELYSVQEDMAGSQVYTATSLNNNDLVNLQLFYCQKAKKLLMLYPLYLSLFVFFPHLYLNLCFLYLQVLDWAYGMNPTLPVLSLQDEDRLVILYICAHVAVMYDHTSNAQHLLQGHCSPITCLCASEDRRWLVTADMGQESLVIIWDAYTGIPVRTLFDCHPEGGVSAMALSKDSKYLVTVGDGAVQQQCLNNTFINQLLFNPFDNTQLVSNSSTQVLFYNWTFNMVLGSLSQSIFYYDGVLAFTATSAGNIVLWDKQTQFVSRQPVVRKAVKLVPLQEEAITVLTLIDSFIVTGDVNGHIKFYDGNLKLINVYNEFSLDPIKSISFSKEKPSISDLGYSKDCTLDAKPFVIRNFVLSTTHATAVHVNAQRNVPQTLLKEHVEPLEAVACHPKQPLVAMGSHSGTIKVWDYEHKEAVCSRVFLPHKQIQCITYDPQGFYLAVGFASGALQIVDACTLQSDDKECFHYSQDSITHLTFSQDSRYLAAADTGKAVTLLRQCKEGTQEVWKYQGRHHSHYKPIQDLLFGVDLDSSQPRLLSLGMDRWLVEYDLQNSGEDGLLILSSERIEQSAVPTCMVWYPPLTPEHFLLTASNLYKMKLFNATSKMCRKTVFGPSYGSPVKKMAILPASKDGDPNSRYMAYITQDKVGIQILPLDGNPHKSFAMICHSTGVSTLACSYDGRYAFTAGGQDCTVFSWELNLSSLEASAALGGKDMLPFYNLLEGGRDGPLFREMEEYFYYCQLQNQDLDTMETRLVSTRIPLADVPFLMRALGFYPTEQELEDMQNEVKFSRYAETRNYVTDIDLEEFIKLYVNHRPASGIARQELCNAFQVLGKPDERGIYTIDRDELLELLQARGEHMTEDDLAECFTTLVGISGVGASCTGMQNSCEPPYSWTNVILDHKISHNGHFFMFHIDVCFVRIGQFLAEIKLFENLEPEGSKKKSKY</sequence>
<keyword evidence="8" id="KW-1133">Transmembrane helix</keyword>
<dbReference type="InterPro" id="IPR050630">
    <property type="entry name" value="WD_repeat_EMAP"/>
</dbReference>
<evidence type="ECO:0000256" key="1">
    <source>
        <dbReference type="ARBA" id="ARBA00004138"/>
    </source>
</evidence>
<dbReference type="Proteomes" id="UP000694701">
    <property type="component" value="Unplaced"/>
</dbReference>
<evidence type="ECO:0000256" key="6">
    <source>
        <dbReference type="PROSITE-ProRule" id="PRU00221"/>
    </source>
</evidence>
<keyword evidence="4" id="KW-0966">Cell projection</keyword>
<name>A0A8C2H789_CYPCA</name>
<evidence type="ECO:0000256" key="3">
    <source>
        <dbReference type="ARBA" id="ARBA00022737"/>
    </source>
</evidence>
<evidence type="ECO:0000256" key="8">
    <source>
        <dbReference type="SAM" id="Phobius"/>
    </source>
</evidence>
<keyword evidence="8" id="KW-0812">Transmembrane</keyword>